<evidence type="ECO:0000313" key="1">
    <source>
        <dbReference type="EMBL" id="BCZ48978.1"/>
    </source>
</evidence>
<evidence type="ECO:0008006" key="3">
    <source>
        <dbReference type="Google" id="ProtNLM"/>
    </source>
</evidence>
<proteinExistence type="predicted"/>
<dbReference type="EMBL" id="AP024849">
    <property type="protein sequence ID" value="BCZ48978.1"/>
    <property type="molecule type" value="Genomic_DNA"/>
</dbReference>
<sequence>MNIAICDDLENDRHALIHMIEKYCKDYNLEVKLFTYKNGKELLSNFTSGKFKRTRHWNFLCSCGCLQIWWQCKI</sequence>
<name>A0ABN6J5F5_9CLOT</name>
<accession>A0ABN6J5F5</accession>
<dbReference type="RefSeq" id="WP_224038282.1">
    <property type="nucleotide sequence ID" value="NZ_AP024849.1"/>
</dbReference>
<reference evidence="2" key="1">
    <citation type="submission" date="2021-07" db="EMBL/GenBank/DDBJ databases">
        <title>Complete genome sequencing of a Clostridium isolate.</title>
        <authorList>
            <person name="Ueki A."/>
            <person name="Tonouchi A."/>
        </authorList>
    </citation>
    <scope>NUCLEOTIDE SEQUENCE [LARGE SCALE GENOMIC DNA]</scope>
    <source>
        <strain evidence="2">C5S11</strain>
    </source>
</reference>
<keyword evidence="2" id="KW-1185">Reference proteome</keyword>
<gene>
    <name evidence="1" type="ORF">psyc5s11_50450</name>
</gene>
<organism evidence="1 2">
    <name type="scientific">Clostridium gelidum</name>
    <dbReference type="NCBI Taxonomy" id="704125"/>
    <lineage>
        <taxon>Bacteria</taxon>
        <taxon>Bacillati</taxon>
        <taxon>Bacillota</taxon>
        <taxon>Clostridia</taxon>
        <taxon>Eubacteriales</taxon>
        <taxon>Clostridiaceae</taxon>
        <taxon>Clostridium</taxon>
    </lineage>
</organism>
<dbReference type="Gene3D" id="3.40.50.2300">
    <property type="match status" value="1"/>
</dbReference>
<dbReference type="Proteomes" id="UP000824633">
    <property type="component" value="Chromosome"/>
</dbReference>
<evidence type="ECO:0000313" key="2">
    <source>
        <dbReference type="Proteomes" id="UP000824633"/>
    </source>
</evidence>
<protein>
    <recommendedName>
        <fullName evidence="3">Stage 0 sporulation protein A homolog</fullName>
    </recommendedName>
</protein>